<sequence>MEPHSGSSGGVDGSSGRGMCSIGGSFDTDLGGSGGSSGRGGSGSGGGSSGGGNGEGGNESDFRAAGNALWSLLCAYAALKWQPPGEVGWLWELCCFQLALAPHLKASNAFKGGVCLFLQSYLMACGRSALQDWVITRPTQHAPQLQQAAHLCAANLTDPSAVHQPYSVLPAWQQQLAGWEQVPLTGRRRPQLPPAGKAQQWWLWRLAHGLEELAWAGVAMLPQSTEQGVKLWKTWGRMLPSGAALYPEDHPNTRKAQQLLQQALAAAKAEARQHPDAASAALLTAVPLEIRVYSQLVASGTEAVLGQTDGQRIVVWDRSLKAHTVAHELAHCLLRHPDESAHLWRSPLLWRHWGMFCCHRELEAEQCALLWAARMGSEPRARVVCRFEGSPWWLARLPFGTQALERWLHRHATADPTALTSVDARDSSCGHFWPSEAKQAHFYALVLPRAMQLYGRSAAKRRDQLIGTAIAAALSRKGTSLSNLAAYLFCSWLL</sequence>
<name>A0AAD5DLT9_9CHLO</name>
<proteinExistence type="predicted"/>
<evidence type="ECO:0000256" key="1">
    <source>
        <dbReference type="SAM" id="MobiDB-lite"/>
    </source>
</evidence>
<keyword evidence="3" id="KW-1185">Reference proteome</keyword>
<dbReference type="AlphaFoldDB" id="A0AAD5DLT9"/>
<feature type="region of interest" description="Disordered" evidence="1">
    <location>
        <begin position="1"/>
        <end position="58"/>
    </location>
</feature>
<evidence type="ECO:0000313" key="2">
    <source>
        <dbReference type="EMBL" id="KAI7838005.1"/>
    </source>
</evidence>
<gene>
    <name evidence="2" type="ORF">COHA_008187</name>
</gene>
<evidence type="ECO:0000313" key="3">
    <source>
        <dbReference type="Proteomes" id="UP001205105"/>
    </source>
</evidence>
<protein>
    <submittedName>
        <fullName evidence="2">Uncharacterized protein</fullName>
    </submittedName>
</protein>
<feature type="compositionally biased region" description="Gly residues" evidence="1">
    <location>
        <begin position="7"/>
        <end position="16"/>
    </location>
</feature>
<dbReference type="Proteomes" id="UP001205105">
    <property type="component" value="Unassembled WGS sequence"/>
</dbReference>
<accession>A0AAD5DLT9</accession>
<dbReference type="EMBL" id="JADXDR010000138">
    <property type="protein sequence ID" value="KAI7838005.1"/>
    <property type="molecule type" value="Genomic_DNA"/>
</dbReference>
<reference evidence="2" key="1">
    <citation type="submission" date="2020-11" db="EMBL/GenBank/DDBJ databases">
        <title>Chlorella ohadii genome sequencing and assembly.</title>
        <authorList>
            <person name="Murik O."/>
            <person name="Treves H."/>
            <person name="Kedem I."/>
            <person name="Shotland Y."/>
            <person name="Kaplan A."/>
        </authorList>
    </citation>
    <scope>NUCLEOTIDE SEQUENCE</scope>
    <source>
        <strain evidence="2">1</strain>
    </source>
</reference>
<feature type="compositionally biased region" description="Gly residues" evidence="1">
    <location>
        <begin position="31"/>
        <end position="57"/>
    </location>
</feature>
<organism evidence="2 3">
    <name type="scientific">Chlorella ohadii</name>
    <dbReference type="NCBI Taxonomy" id="2649997"/>
    <lineage>
        <taxon>Eukaryota</taxon>
        <taxon>Viridiplantae</taxon>
        <taxon>Chlorophyta</taxon>
        <taxon>core chlorophytes</taxon>
        <taxon>Trebouxiophyceae</taxon>
        <taxon>Chlorellales</taxon>
        <taxon>Chlorellaceae</taxon>
        <taxon>Chlorella clade</taxon>
        <taxon>Chlorella</taxon>
    </lineage>
</organism>
<comment type="caution">
    <text evidence="2">The sequence shown here is derived from an EMBL/GenBank/DDBJ whole genome shotgun (WGS) entry which is preliminary data.</text>
</comment>